<dbReference type="Proteomes" id="UP001372338">
    <property type="component" value="Unassembled WGS sequence"/>
</dbReference>
<accession>A0AAN9EYB1</accession>
<feature type="transmembrane region" description="Helical" evidence="8">
    <location>
        <begin position="122"/>
        <end position="144"/>
    </location>
</feature>
<feature type="transmembrane region" description="Helical" evidence="8">
    <location>
        <begin position="171"/>
        <end position="193"/>
    </location>
</feature>
<dbReference type="EMBL" id="JAYWIO010000004">
    <property type="protein sequence ID" value="KAK7266114.1"/>
    <property type="molecule type" value="Genomic_DNA"/>
</dbReference>
<comment type="subcellular location">
    <subcellularLocation>
        <location evidence="1 8">Cell membrane</location>
        <topology evidence="1 8">Multi-pass membrane protein</topology>
    </subcellularLocation>
</comment>
<evidence type="ECO:0000256" key="7">
    <source>
        <dbReference type="ARBA" id="ARBA00023136"/>
    </source>
</evidence>
<dbReference type="GO" id="GO:0005886">
    <property type="term" value="C:plasma membrane"/>
    <property type="evidence" value="ECO:0007669"/>
    <property type="project" value="UniProtKB-SubCell"/>
</dbReference>
<feature type="transmembrane region" description="Helical" evidence="8">
    <location>
        <begin position="251"/>
        <end position="272"/>
    </location>
</feature>
<reference evidence="11 12" key="1">
    <citation type="submission" date="2024-01" db="EMBL/GenBank/DDBJ databases">
        <title>The genomes of 5 underutilized Papilionoideae crops provide insights into root nodulation and disease resistanc.</title>
        <authorList>
            <person name="Yuan L."/>
        </authorList>
    </citation>
    <scope>NUCLEOTIDE SEQUENCE [LARGE SCALE GENOMIC DNA]</scope>
    <source>
        <strain evidence="11">ZHUSHIDOU_FW_LH</strain>
        <tissue evidence="11">Leaf</tissue>
    </source>
</reference>
<evidence type="ECO:0000313" key="11">
    <source>
        <dbReference type="EMBL" id="KAK7266114.1"/>
    </source>
</evidence>
<evidence type="ECO:0000256" key="4">
    <source>
        <dbReference type="ARBA" id="ARBA00022475"/>
    </source>
</evidence>
<dbReference type="Pfam" id="PF04535">
    <property type="entry name" value="CASP_dom"/>
    <property type="match status" value="1"/>
</dbReference>
<protein>
    <recommendedName>
        <fullName evidence="8">CASP-like protein</fullName>
    </recommendedName>
</protein>
<feature type="region of interest" description="Disordered" evidence="9">
    <location>
        <begin position="1"/>
        <end position="48"/>
    </location>
</feature>
<keyword evidence="5 8" id="KW-0812">Transmembrane</keyword>
<dbReference type="InterPro" id="IPR006702">
    <property type="entry name" value="CASP_dom"/>
</dbReference>
<feature type="compositionally biased region" description="Polar residues" evidence="9">
    <location>
        <begin position="16"/>
        <end position="26"/>
    </location>
</feature>
<evidence type="ECO:0000256" key="8">
    <source>
        <dbReference type="RuleBase" id="RU361233"/>
    </source>
</evidence>
<comment type="similarity">
    <text evidence="2 8">Belongs to the Casparian strip membrane proteins (CASP) family.</text>
</comment>
<feature type="domain" description="Casparian strip membrane protein" evidence="10">
    <location>
        <begin position="119"/>
        <end position="259"/>
    </location>
</feature>
<comment type="caution">
    <text evidence="11">The sequence shown here is derived from an EMBL/GenBank/DDBJ whole genome shotgun (WGS) entry which is preliminary data.</text>
</comment>
<evidence type="ECO:0000256" key="5">
    <source>
        <dbReference type="ARBA" id="ARBA00022692"/>
    </source>
</evidence>
<comment type="subunit">
    <text evidence="3 8">Homodimer and heterodimers.</text>
</comment>
<dbReference type="AlphaFoldDB" id="A0AAN9EYB1"/>
<evidence type="ECO:0000313" key="12">
    <source>
        <dbReference type="Proteomes" id="UP001372338"/>
    </source>
</evidence>
<evidence type="ECO:0000259" key="10">
    <source>
        <dbReference type="Pfam" id="PF04535"/>
    </source>
</evidence>
<evidence type="ECO:0000256" key="9">
    <source>
        <dbReference type="SAM" id="MobiDB-lite"/>
    </source>
</evidence>
<comment type="caution">
    <text evidence="8">Lacks conserved residue(s) required for the propagation of feature annotation.</text>
</comment>
<name>A0AAN9EYB1_CROPI</name>
<dbReference type="PANTHER" id="PTHR33573:SF38">
    <property type="entry name" value="CASP-LIKE PROTEIN 4A1"/>
    <property type="match status" value="1"/>
</dbReference>
<organism evidence="11 12">
    <name type="scientific">Crotalaria pallida</name>
    <name type="common">Smooth rattlebox</name>
    <name type="synonym">Crotalaria striata</name>
    <dbReference type="NCBI Taxonomy" id="3830"/>
    <lineage>
        <taxon>Eukaryota</taxon>
        <taxon>Viridiplantae</taxon>
        <taxon>Streptophyta</taxon>
        <taxon>Embryophyta</taxon>
        <taxon>Tracheophyta</taxon>
        <taxon>Spermatophyta</taxon>
        <taxon>Magnoliopsida</taxon>
        <taxon>eudicotyledons</taxon>
        <taxon>Gunneridae</taxon>
        <taxon>Pentapetalae</taxon>
        <taxon>rosids</taxon>
        <taxon>fabids</taxon>
        <taxon>Fabales</taxon>
        <taxon>Fabaceae</taxon>
        <taxon>Papilionoideae</taxon>
        <taxon>50 kb inversion clade</taxon>
        <taxon>genistoids sensu lato</taxon>
        <taxon>core genistoids</taxon>
        <taxon>Crotalarieae</taxon>
        <taxon>Crotalaria</taxon>
    </lineage>
</organism>
<keyword evidence="7 8" id="KW-0472">Membrane</keyword>
<evidence type="ECO:0000256" key="2">
    <source>
        <dbReference type="ARBA" id="ARBA00007651"/>
    </source>
</evidence>
<proteinExistence type="inferred from homology"/>
<evidence type="ECO:0000256" key="1">
    <source>
        <dbReference type="ARBA" id="ARBA00004651"/>
    </source>
</evidence>
<keyword evidence="6 8" id="KW-1133">Transmembrane helix</keyword>
<dbReference type="PANTHER" id="PTHR33573">
    <property type="entry name" value="CASP-LIKE PROTEIN 4A4"/>
    <property type="match status" value="1"/>
</dbReference>
<evidence type="ECO:0000256" key="3">
    <source>
        <dbReference type="ARBA" id="ARBA00011489"/>
    </source>
</evidence>
<keyword evidence="12" id="KW-1185">Reference proteome</keyword>
<feature type="compositionally biased region" description="Basic and acidic residues" evidence="9">
    <location>
        <begin position="1"/>
        <end position="15"/>
    </location>
</feature>
<evidence type="ECO:0000256" key="6">
    <source>
        <dbReference type="ARBA" id="ARBA00022989"/>
    </source>
</evidence>
<sequence>MKRDSKDDDYKEGDSSRSITAFNNSPATPPFTRTHIPPSPTLHSLRSNDNFQSCATKNQEQPAQHIHSCASDGIGVSPVVEATRPPVKLKTITVLGPEEVEEGDDDGSNYFLKNKKEGKLSMALLGLRIATFVFCMISFSVLAADKQGVKIRQNNKVSESFNWFKEFRYSLSINVIGFLYSGLQICDLVKYLITEKHTMNPVLRGYFDFAMDQILTYLLMSASTSAATKAYNSESVWGAYKFLIMASASVVFSYIAFVAFALTSLVSGYIICKLKLLNPNHSIYSNTTPYGSKSTHPVRNK</sequence>
<gene>
    <name evidence="11" type="ORF">RIF29_18754</name>
</gene>
<keyword evidence="4 8" id="KW-1003">Cell membrane</keyword>